<dbReference type="PATRIC" id="fig|536227.13.peg.2740"/>
<dbReference type="PANTHER" id="PTHR35936">
    <property type="entry name" value="MEMBRANE-BOUND LYTIC MUREIN TRANSGLYCOSYLASE F"/>
    <property type="match status" value="1"/>
</dbReference>
<feature type="domain" description="Solute-binding protein family 3/N-terminal" evidence="3">
    <location>
        <begin position="37"/>
        <end position="266"/>
    </location>
</feature>
<accession>C6PZU6</accession>
<protein>
    <submittedName>
        <fullName evidence="4">Extracellular solute-binding protein family 3</fullName>
    </submittedName>
</protein>
<dbReference type="STRING" id="536227.Ccar_13080"/>
<comment type="caution">
    <text evidence="4">The sequence shown here is derived from an EMBL/GenBank/DDBJ whole genome shotgun (WGS) entry which is preliminary data.</text>
</comment>
<dbReference type="KEGG" id="cck:Ccar_13080"/>
<evidence type="ECO:0000256" key="2">
    <source>
        <dbReference type="SAM" id="SignalP"/>
    </source>
</evidence>
<feature type="signal peptide" evidence="2">
    <location>
        <begin position="1"/>
        <end position="18"/>
    </location>
</feature>
<dbReference type="PROSITE" id="PS51257">
    <property type="entry name" value="PROKAR_LIPOPROTEIN"/>
    <property type="match status" value="1"/>
</dbReference>
<dbReference type="Gene3D" id="3.40.190.10">
    <property type="entry name" value="Periplasmic binding protein-like II"/>
    <property type="match status" value="2"/>
</dbReference>
<dbReference type="OrthoDB" id="8613538at2"/>
<evidence type="ECO:0000259" key="3">
    <source>
        <dbReference type="SMART" id="SM00062"/>
    </source>
</evidence>
<dbReference type="Pfam" id="PF00497">
    <property type="entry name" value="SBP_bac_3"/>
    <property type="match status" value="1"/>
</dbReference>
<organism evidence="4 5">
    <name type="scientific">Clostridium carboxidivorans P7</name>
    <dbReference type="NCBI Taxonomy" id="536227"/>
    <lineage>
        <taxon>Bacteria</taxon>
        <taxon>Bacillati</taxon>
        <taxon>Bacillota</taxon>
        <taxon>Clostridia</taxon>
        <taxon>Eubacteriales</taxon>
        <taxon>Clostridiaceae</taxon>
        <taxon>Clostridium</taxon>
    </lineage>
</organism>
<dbReference type="SUPFAM" id="SSF53850">
    <property type="entry name" value="Periplasmic binding protein-like II"/>
    <property type="match status" value="1"/>
</dbReference>
<keyword evidence="5" id="KW-1185">Reference proteome</keyword>
<keyword evidence="1 2" id="KW-0732">Signal</keyword>
<feature type="chain" id="PRO_5039000931" evidence="2">
    <location>
        <begin position="19"/>
        <end position="269"/>
    </location>
</feature>
<proteinExistence type="predicted"/>
<gene>
    <name evidence="4" type="ORF">CcarbDRAFT_4313</name>
</gene>
<sequence length="269" mass="29627">MKKIFVSLALITTLAVGAAGCSKQSSNSSSSSSSAKVVKIAVVNDAKPFTYIDANGEASGYDAEVLKEVSKKLTKYKFEFNGMSQSALLLGVESGKYDLGTCHFYKSPEREQKYLFPDEPFGLSDLKIVTKKDRNDINTMDDLVGKKLEPIPANDARYTVIKEYNEKHPDKQVNLQSIEALNTADSFKLIASGQYDAAVYPSAAFPAVQKSLNLDVKLTGTVTKVPTYFVLNKKDTELKTDIDKVLKELKADGTLSKLSTKWFGEDLYK</sequence>
<dbReference type="EMBL" id="ACVI01000100">
    <property type="protein sequence ID" value="EET85253.1"/>
    <property type="molecule type" value="Genomic_DNA"/>
</dbReference>
<dbReference type="AlphaFoldDB" id="C6PZU6"/>
<dbReference type="RefSeq" id="WP_007063198.1">
    <property type="nucleotide sequence ID" value="NZ_ACVI01000100.1"/>
</dbReference>
<dbReference type="SMART" id="SM00062">
    <property type="entry name" value="PBPb"/>
    <property type="match status" value="1"/>
</dbReference>
<dbReference type="InterPro" id="IPR001638">
    <property type="entry name" value="Solute-binding_3/MltF_N"/>
</dbReference>
<name>C6PZU6_9CLOT</name>
<dbReference type="eggNOG" id="COG0834">
    <property type="taxonomic scope" value="Bacteria"/>
</dbReference>
<reference evidence="4 5" key="1">
    <citation type="submission" date="2009-06" db="EMBL/GenBank/DDBJ databases">
        <title>The draft genome of Clostridium carboxidivorans P7.</title>
        <authorList>
            <consortium name="US DOE Joint Genome Institute (JGI-PGF)"/>
            <person name="Lucas S."/>
            <person name="Copeland A."/>
            <person name="Lapidus A."/>
            <person name="Glavina del Rio T."/>
            <person name="Tice H."/>
            <person name="Bruce D."/>
            <person name="Goodwin L."/>
            <person name="Pitluck S."/>
            <person name="Larimer F."/>
            <person name="Land M.L."/>
            <person name="Hauser L."/>
            <person name="Hemme C.L."/>
        </authorList>
    </citation>
    <scope>NUCLEOTIDE SEQUENCE [LARGE SCALE GENOMIC DNA]</scope>
    <source>
        <strain evidence="4 5">P7</strain>
    </source>
</reference>
<evidence type="ECO:0000313" key="4">
    <source>
        <dbReference type="EMBL" id="EET85253.1"/>
    </source>
</evidence>
<dbReference type="Proteomes" id="UP000004198">
    <property type="component" value="Unassembled WGS sequence"/>
</dbReference>
<evidence type="ECO:0000313" key="5">
    <source>
        <dbReference type="Proteomes" id="UP000004198"/>
    </source>
</evidence>
<evidence type="ECO:0000256" key="1">
    <source>
        <dbReference type="ARBA" id="ARBA00022729"/>
    </source>
</evidence>
<dbReference type="PANTHER" id="PTHR35936:SF19">
    <property type="entry name" value="AMINO-ACID-BINDING PROTEIN YXEM-RELATED"/>
    <property type="match status" value="1"/>
</dbReference>